<feature type="binding site" evidence="14">
    <location>
        <position position="137"/>
    </location>
    <ligand>
        <name>NAD(+)</name>
        <dbReference type="ChEBI" id="CHEBI:57540"/>
    </ligand>
</feature>
<keyword evidence="8 14" id="KW-0862">Zinc</keyword>
<evidence type="ECO:0000259" key="15">
    <source>
        <dbReference type="PROSITE" id="PS50172"/>
    </source>
</evidence>
<feature type="binding site" evidence="14">
    <location>
        <position position="408"/>
    </location>
    <ligand>
        <name>Zn(2+)</name>
        <dbReference type="ChEBI" id="CHEBI:29105"/>
    </ligand>
</feature>
<dbReference type="InterPro" id="IPR036420">
    <property type="entry name" value="BRCT_dom_sf"/>
</dbReference>
<proteinExistence type="inferred from homology"/>
<dbReference type="PROSITE" id="PS01056">
    <property type="entry name" value="DNA_LIGASE_N2"/>
    <property type="match status" value="1"/>
</dbReference>
<evidence type="ECO:0000256" key="2">
    <source>
        <dbReference type="ARBA" id="ARBA00012722"/>
    </source>
</evidence>
<dbReference type="Gene3D" id="1.10.150.20">
    <property type="entry name" value="5' to 3' exonuclease, C-terminal subdomain"/>
    <property type="match status" value="2"/>
</dbReference>
<evidence type="ECO:0000256" key="5">
    <source>
        <dbReference type="ARBA" id="ARBA00022705"/>
    </source>
</evidence>
<evidence type="ECO:0000256" key="4">
    <source>
        <dbReference type="ARBA" id="ARBA00022598"/>
    </source>
</evidence>
<evidence type="ECO:0000256" key="9">
    <source>
        <dbReference type="ARBA" id="ARBA00022842"/>
    </source>
</evidence>
<feature type="active site" description="N6-AMP-lysine intermediate" evidence="14">
    <location>
        <position position="116"/>
    </location>
</feature>
<reference evidence="16 17" key="1">
    <citation type="journal article" date="2016" name="Nat. Commun.">
        <title>Thousands of microbial genomes shed light on interconnected biogeochemical processes in an aquifer system.</title>
        <authorList>
            <person name="Anantharaman K."/>
            <person name="Brown C.T."/>
            <person name="Hug L.A."/>
            <person name="Sharon I."/>
            <person name="Castelle C.J."/>
            <person name="Probst A.J."/>
            <person name="Thomas B.C."/>
            <person name="Singh A."/>
            <person name="Wilkins M.J."/>
            <person name="Karaoz U."/>
            <person name="Brodie E.L."/>
            <person name="Williams K.H."/>
            <person name="Hubbard S.S."/>
            <person name="Banfield J.F."/>
        </authorList>
    </citation>
    <scope>NUCLEOTIDE SEQUENCE [LARGE SCALE GENOMIC DNA]</scope>
</reference>
<dbReference type="InterPro" id="IPR033136">
    <property type="entry name" value="DNA_ligase_CS"/>
</dbReference>
<feature type="binding site" evidence="14">
    <location>
        <position position="311"/>
    </location>
    <ligand>
        <name>NAD(+)</name>
        <dbReference type="ChEBI" id="CHEBI:57540"/>
    </ligand>
</feature>
<dbReference type="InterPro" id="IPR003583">
    <property type="entry name" value="Hlx-hairpin-Hlx_DNA-bd_motif"/>
</dbReference>
<dbReference type="Proteomes" id="UP000177122">
    <property type="component" value="Unassembled WGS sequence"/>
</dbReference>
<evidence type="ECO:0000256" key="13">
    <source>
        <dbReference type="ARBA" id="ARBA00060881"/>
    </source>
</evidence>
<keyword evidence="7 14" id="KW-0227">DNA damage</keyword>
<feature type="binding site" evidence="14">
    <location>
        <begin position="84"/>
        <end position="85"/>
    </location>
    <ligand>
        <name>NAD(+)</name>
        <dbReference type="ChEBI" id="CHEBI:57540"/>
    </ligand>
</feature>
<dbReference type="GO" id="GO:0006281">
    <property type="term" value="P:DNA repair"/>
    <property type="evidence" value="ECO:0007669"/>
    <property type="project" value="UniProtKB-KW"/>
</dbReference>
<feature type="binding site" evidence="14">
    <location>
        <position position="171"/>
    </location>
    <ligand>
        <name>NAD(+)</name>
        <dbReference type="ChEBI" id="CHEBI:57540"/>
    </ligand>
</feature>
<keyword evidence="10 14" id="KW-0520">NAD</keyword>
<keyword evidence="9 14" id="KW-0460">Magnesium</keyword>
<dbReference type="PANTHER" id="PTHR23389">
    <property type="entry name" value="CHROMOSOME TRANSMISSION FIDELITY FACTOR 18"/>
    <property type="match status" value="1"/>
</dbReference>
<dbReference type="PIRSF" id="PIRSF001604">
    <property type="entry name" value="LigA"/>
    <property type="match status" value="1"/>
</dbReference>
<dbReference type="Gene3D" id="2.40.50.140">
    <property type="entry name" value="Nucleic acid-binding proteins"/>
    <property type="match status" value="1"/>
</dbReference>
<evidence type="ECO:0000256" key="1">
    <source>
        <dbReference type="ARBA" id="ARBA00004067"/>
    </source>
</evidence>
<keyword evidence="6 14" id="KW-0479">Metal-binding</keyword>
<evidence type="ECO:0000256" key="11">
    <source>
        <dbReference type="ARBA" id="ARBA00023204"/>
    </source>
</evidence>
<comment type="caution">
    <text evidence="16">The sequence shown here is derived from an EMBL/GenBank/DDBJ whole genome shotgun (WGS) entry which is preliminary data.</text>
</comment>
<dbReference type="InterPro" id="IPR012340">
    <property type="entry name" value="NA-bd_OB-fold"/>
</dbReference>
<dbReference type="SMART" id="SM00532">
    <property type="entry name" value="LIGANc"/>
    <property type="match status" value="1"/>
</dbReference>
<keyword evidence="5 14" id="KW-0235">DNA replication</keyword>
<comment type="cofactor">
    <cofactor evidence="14">
        <name>Mg(2+)</name>
        <dbReference type="ChEBI" id="CHEBI:18420"/>
    </cofactor>
    <cofactor evidence="14">
        <name>Mn(2+)</name>
        <dbReference type="ChEBI" id="CHEBI:29035"/>
    </cofactor>
</comment>
<dbReference type="SUPFAM" id="SSF52113">
    <property type="entry name" value="BRCT domain"/>
    <property type="match status" value="1"/>
</dbReference>
<dbReference type="Gene3D" id="1.10.287.610">
    <property type="entry name" value="Helix hairpin bin"/>
    <property type="match status" value="1"/>
</dbReference>
<dbReference type="GO" id="GO:0003677">
    <property type="term" value="F:DNA binding"/>
    <property type="evidence" value="ECO:0007669"/>
    <property type="project" value="InterPro"/>
</dbReference>
<dbReference type="FunFam" id="2.40.50.140:FF:000012">
    <property type="entry name" value="DNA ligase"/>
    <property type="match status" value="1"/>
</dbReference>
<dbReference type="EMBL" id="MHLI01000005">
    <property type="protein sequence ID" value="OGZ06139.1"/>
    <property type="molecule type" value="Genomic_DNA"/>
</dbReference>
<dbReference type="SMART" id="SM00292">
    <property type="entry name" value="BRCT"/>
    <property type="match status" value="1"/>
</dbReference>
<feature type="binding site" evidence="14">
    <location>
        <position position="287"/>
    </location>
    <ligand>
        <name>NAD(+)</name>
        <dbReference type="ChEBI" id="CHEBI:57540"/>
    </ligand>
</feature>
<dbReference type="InterPro" id="IPR001357">
    <property type="entry name" value="BRCT_dom"/>
</dbReference>
<feature type="binding site" evidence="14">
    <location>
        <begin position="35"/>
        <end position="39"/>
    </location>
    <ligand>
        <name>NAD(+)</name>
        <dbReference type="ChEBI" id="CHEBI:57540"/>
    </ligand>
</feature>
<dbReference type="SUPFAM" id="SSF47781">
    <property type="entry name" value="RuvA domain 2-like"/>
    <property type="match status" value="1"/>
</dbReference>
<feature type="binding site" evidence="14">
    <location>
        <position position="423"/>
    </location>
    <ligand>
        <name>Zn(2+)</name>
        <dbReference type="ChEBI" id="CHEBI:29105"/>
    </ligand>
</feature>
<dbReference type="PANTHER" id="PTHR23389:SF9">
    <property type="entry name" value="DNA LIGASE"/>
    <property type="match status" value="1"/>
</dbReference>
<dbReference type="GO" id="GO:0006260">
    <property type="term" value="P:DNA replication"/>
    <property type="evidence" value="ECO:0007669"/>
    <property type="project" value="UniProtKB-KW"/>
</dbReference>
<dbReference type="Pfam" id="PF03120">
    <property type="entry name" value="OB_DNA_ligase"/>
    <property type="match status" value="1"/>
</dbReference>
<dbReference type="EC" id="6.5.1.2" evidence="2 14"/>
<dbReference type="CDD" id="cd00114">
    <property type="entry name" value="LIGANc"/>
    <property type="match status" value="1"/>
</dbReference>
<dbReference type="Pfam" id="PF01653">
    <property type="entry name" value="DNA_ligase_aden"/>
    <property type="match status" value="1"/>
</dbReference>
<keyword evidence="4 14" id="KW-0436">Ligase</keyword>
<evidence type="ECO:0000256" key="10">
    <source>
        <dbReference type="ARBA" id="ARBA00023027"/>
    </source>
</evidence>
<dbReference type="FunFam" id="1.10.150.20:FF:000006">
    <property type="entry name" value="DNA ligase"/>
    <property type="match status" value="1"/>
</dbReference>
<keyword evidence="14" id="KW-0464">Manganese</keyword>
<evidence type="ECO:0000256" key="7">
    <source>
        <dbReference type="ARBA" id="ARBA00022763"/>
    </source>
</evidence>
<dbReference type="HAMAP" id="MF_01588">
    <property type="entry name" value="DNA_ligase_A"/>
    <property type="match status" value="1"/>
</dbReference>
<dbReference type="InterPro" id="IPR010994">
    <property type="entry name" value="RuvA_2-like"/>
</dbReference>
<evidence type="ECO:0000313" key="17">
    <source>
        <dbReference type="Proteomes" id="UP000177122"/>
    </source>
</evidence>
<dbReference type="Gene3D" id="3.40.50.10190">
    <property type="entry name" value="BRCT domain"/>
    <property type="match status" value="1"/>
</dbReference>
<accession>A0A1G2CXM8</accession>
<comment type="catalytic activity">
    <reaction evidence="12 14">
        <text>NAD(+) + (deoxyribonucleotide)n-3'-hydroxyl + 5'-phospho-(deoxyribonucleotide)m = (deoxyribonucleotide)n+m + AMP + beta-nicotinamide D-nucleotide.</text>
        <dbReference type="EC" id="6.5.1.2"/>
    </reaction>
</comment>
<dbReference type="AlphaFoldDB" id="A0A1G2CXM8"/>
<comment type="caution">
    <text evidence="14">Lacks conserved residue(s) required for the propagation of feature annotation.</text>
</comment>
<keyword evidence="11 14" id="KW-0234">DNA repair</keyword>
<evidence type="ECO:0000256" key="14">
    <source>
        <dbReference type="HAMAP-Rule" id="MF_01588"/>
    </source>
</evidence>
<dbReference type="Gene3D" id="3.30.470.30">
    <property type="entry name" value="DNA ligase/mRNA capping enzyme"/>
    <property type="match status" value="1"/>
</dbReference>
<dbReference type="SUPFAM" id="SSF50249">
    <property type="entry name" value="Nucleic acid-binding proteins"/>
    <property type="match status" value="1"/>
</dbReference>
<dbReference type="SMART" id="SM00278">
    <property type="entry name" value="HhH1"/>
    <property type="match status" value="4"/>
</dbReference>
<sequence>MQVPLHISRRAEKLRTLIEYHSHRYHALDLPEISDEAYDALLHELIGIEKEYPALVTADSPTQRVGGAPLEKFLKITHEIPQWSFDNVFSPEEFALFDERVRKHTGKSTSYIAELKIDGFKIVLTYEKGKLMTGATRGDGVVGENVTENIRTIRSIPLQLARPLNCIVEGEIWLPKLEFERINEERTKNGEQVFANPRNAAAGTVRQLDPRVVASRRLDCFVYDMARTSEIMPETQEEELELLASLGFQVNPHRRLCNTALDIVSYWKEWTRKKDKQEYLVDGVVVKVDERRIQESLGYTAKAPRFGIAFKFPAEEATTLVEDIQLQVGRTGVVTPVAHLRPVRLAGSVISRATLHNEDQIKRLDVRIGDTIILRKAGDVIPEVVRVLPELRIGKEKPYCFPEYVEACDGPIERVPGESAYRCVNRGSFTQLKRRLEYFTSRHAFDIEGLGPKIVELLMRKGLVASPDDFFTLTEGDLSVLPGFGEKSAQNLVTAIDERRRISFSRFLTALSIEHVGEETAHDLARAFGTFDALLNASVDELERVPGVGGVIATSLFEWLHKKEHQTMLDKLRNEVTIEKQNMPTKKDSPLYGKTIVLTGGLVTMTRDEAKLRIREAGGNISSSVSKETDYVVAGEDAGAKLAKAKELGVRVVTEKEFEQMFK</sequence>
<dbReference type="Gene3D" id="6.20.10.30">
    <property type="match status" value="1"/>
</dbReference>
<protein>
    <recommendedName>
        <fullName evidence="3 14">DNA ligase</fullName>
        <ecNumber evidence="2 14">6.5.1.2</ecNumber>
    </recommendedName>
    <alternativeName>
        <fullName evidence="14">Polydeoxyribonucleotide synthase [NAD(+)]</fullName>
    </alternativeName>
</protein>
<dbReference type="InterPro" id="IPR013840">
    <property type="entry name" value="DNAligase_N"/>
</dbReference>
<comment type="function">
    <text evidence="1 14">DNA ligase that catalyzes the formation of phosphodiester linkages between 5'-phosphoryl and 3'-hydroxyl groups in double-stranded DNA using NAD as a coenzyme and as the energy source for the reaction. It is essential for DNA replication and repair of damaged DNA.</text>
</comment>
<dbReference type="Pfam" id="PF12826">
    <property type="entry name" value="HHH_2"/>
    <property type="match status" value="1"/>
</dbReference>
<dbReference type="InterPro" id="IPR041663">
    <property type="entry name" value="DisA/LigA_HHH"/>
</dbReference>
<evidence type="ECO:0000256" key="3">
    <source>
        <dbReference type="ARBA" id="ARBA00013308"/>
    </source>
</evidence>
<dbReference type="Pfam" id="PF14520">
    <property type="entry name" value="HHH_5"/>
    <property type="match status" value="1"/>
</dbReference>
<evidence type="ECO:0000256" key="6">
    <source>
        <dbReference type="ARBA" id="ARBA00022723"/>
    </source>
</evidence>
<evidence type="ECO:0000256" key="8">
    <source>
        <dbReference type="ARBA" id="ARBA00022833"/>
    </source>
</evidence>
<dbReference type="InterPro" id="IPR013839">
    <property type="entry name" value="DNAligase_adenylation"/>
</dbReference>
<dbReference type="GO" id="GO:0003911">
    <property type="term" value="F:DNA ligase (NAD+) activity"/>
    <property type="evidence" value="ECO:0007669"/>
    <property type="project" value="UniProtKB-UniRule"/>
</dbReference>
<dbReference type="PROSITE" id="PS50172">
    <property type="entry name" value="BRCT"/>
    <property type="match status" value="1"/>
</dbReference>
<feature type="binding site" evidence="14">
    <location>
        <position position="114"/>
    </location>
    <ligand>
        <name>NAD(+)</name>
        <dbReference type="ChEBI" id="CHEBI:57540"/>
    </ligand>
</feature>
<dbReference type="CDD" id="cd17748">
    <property type="entry name" value="BRCT_DNA_ligase_like"/>
    <property type="match status" value="1"/>
</dbReference>
<organism evidence="16 17">
    <name type="scientific">Candidatus Lloydbacteria bacterium RIFCSPHIGHO2_01_FULL_49_22</name>
    <dbReference type="NCBI Taxonomy" id="1798658"/>
    <lineage>
        <taxon>Bacteria</taxon>
        <taxon>Candidatus Lloydiibacteriota</taxon>
    </lineage>
</organism>
<gene>
    <name evidence="14" type="primary">ligA</name>
    <name evidence="16" type="ORF">A2845_01365</name>
</gene>
<evidence type="ECO:0000256" key="12">
    <source>
        <dbReference type="ARBA" id="ARBA00034005"/>
    </source>
</evidence>
<dbReference type="Pfam" id="PF00533">
    <property type="entry name" value="BRCT"/>
    <property type="match status" value="1"/>
</dbReference>
<dbReference type="InterPro" id="IPR004150">
    <property type="entry name" value="NAD_DNA_ligase_OB"/>
</dbReference>
<comment type="similarity">
    <text evidence="13 14">Belongs to the NAD-dependent DNA ligase family. LigA subfamily.</text>
</comment>
<dbReference type="FunFam" id="3.30.470.30:FF:000001">
    <property type="entry name" value="DNA ligase"/>
    <property type="match status" value="1"/>
</dbReference>
<dbReference type="InterPro" id="IPR001679">
    <property type="entry name" value="DNA_ligase"/>
</dbReference>
<feature type="domain" description="BRCT" evidence="15">
    <location>
        <begin position="586"/>
        <end position="663"/>
    </location>
</feature>
<evidence type="ECO:0000313" key="16">
    <source>
        <dbReference type="EMBL" id="OGZ06139.1"/>
    </source>
</evidence>
<dbReference type="SUPFAM" id="SSF56091">
    <property type="entry name" value="DNA ligase/mRNA capping enzyme, catalytic domain"/>
    <property type="match status" value="1"/>
</dbReference>
<dbReference type="NCBIfam" id="NF005932">
    <property type="entry name" value="PRK07956.1"/>
    <property type="match status" value="1"/>
</dbReference>
<dbReference type="GO" id="GO:0046872">
    <property type="term" value="F:metal ion binding"/>
    <property type="evidence" value="ECO:0007669"/>
    <property type="project" value="UniProtKB-KW"/>
</dbReference>
<name>A0A1G2CXM8_9BACT</name>
<dbReference type="NCBIfam" id="TIGR00575">
    <property type="entry name" value="dnlj"/>
    <property type="match status" value="1"/>
</dbReference>